<dbReference type="InterPro" id="IPR050807">
    <property type="entry name" value="TransReg_Diox_bact_type"/>
</dbReference>
<evidence type="ECO:0000256" key="3">
    <source>
        <dbReference type="ARBA" id="ARBA00023163"/>
    </source>
</evidence>
<dbReference type="Pfam" id="PF01381">
    <property type="entry name" value="HTH_3"/>
    <property type="match status" value="1"/>
</dbReference>
<dbReference type="GO" id="GO:0003700">
    <property type="term" value="F:DNA-binding transcription factor activity"/>
    <property type="evidence" value="ECO:0007669"/>
    <property type="project" value="TreeGrafter"/>
</dbReference>
<dbReference type="PROSITE" id="PS50943">
    <property type="entry name" value="HTH_CROC1"/>
    <property type="match status" value="1"/>
</dbReference>
<keyword evidence="6" id="KW-1185">Reference proteome</keyword>
<reference evidence="5 6" key="1">
    <citation type="submission" date="2018-11" db="EMBL/GenBank/DDBJ databases">
        <title>Genome sequence of strain 7197.</title>
        <authorList>
            <person name="Gao J."/>
            <person name="Sun J."/>
        </authorList>
    </citation>
    <scope>NUCLEOTIDE SEQUENCE [LARGE SCALE GENOMIC DNA]</scope>
    <source>
        <strain evidence="5 6">7197</strain>
    </source>
</reference>
<dbReference type="Gene3D" id="1.10.260.40">
    <property type="entry name" value="lambda repressor-like DNA-binding domains"/>
    <property type="match status" value="1"/>
</dbReference>
<organism evidence="5 6">
    <name type="scientific">Paenibacillus rhizophilus</name>
    <dbReference type="NCBI Taxonomy" id="1850366"/>
    <lineage>
        <taxon>Bacteria</taxon>
        <taxon>Bacillati</taxon>
        <taxon>Bacillota</taxon>
        <taxon>Bacilli</taxon>
        <taxon>Bacillales</taxon>
        <taxon>Paenibacillaceae</taxon>
        <taxon>Paenibacillus</taxon>
    </lineage>
</organism>
<dbReference type="PANTHER" id="PTHR46797:SF23">
    <property type="entry name" value="HTH-TYPE TRANSCRIPTIONAL REGULATOR SUTR"/>
    <property type="match status" value="1"/>
</dbReference>
<dbReference type="EMBL" id="RQPI01000005">
    <property type="protein sequence ID" value="RQW11583.1"/>
    <property type="molecule type" value="Genomic_DNA"/>
</dbReference>
<comment type="caution">
    <text evidence="5">The sequence shown here is derived from an EMBL/GenBank/DDBJ whole genome shotgun (WGS) entry which is preliminary data.</text>
</comment>
<evidence type="ECO:0000313" key="5">
    <source>
        <dbReference type="EMBL" id="RQW11583.1"/>
    </source>
</evidence>
<protein>
    <submittedName>
        <fullName evidence="5">XRE family transcriptional regulator</fullName>
    </submittedName>
</protein>
<dbReference type="GO" id="GO:0003677">
    <property type="term" value="F:DNA binding"/>
    <property type="evidence" value="ECO:0007669"/>
    <property type="project" value="UniProtKB-KW"/>
</dbReference>
<dbReference type="PANTHER" id="PTHR46797">
    <property type="entry name" value="HTH-TYPE TRANSCRIPTIONAL REGULATOR"/>
    <property type="match status" value="1"/>
</dbReference>
<evidence type="ECO:0000256" key="2">
    <source>
        <dbReference type="ARBA" id="ARBA00023125"/>
    </source>
</evidence>
<dbReference type="Proteomes" id="UP000282529">
    <property type="component" value="Unassembled WGS sequence"/>
</dbReference>
<dbReference type="InterPro" id="IPR001387">
    <property type="entry name" value="Cro/C1-type_HTH"/>
</dbReference>
<evidence type="ECO:0000256" key="1">
    <source>
        <dbReference type="ARBA" id="ARBA00023015"/>
    </source>
</evidence>
<dbReference type="CDD" id="cd00093">
    <property type="entry name" value="HTH_XRE"/>
    <property type="match status" value="1"/>
</dbReference>
<dbReference type="RefSeq" id="WP_124695632.1">
    <property type="nucleotide sequence ID" value="NZ_JBHUFE010000007.1"/>
</dbReference>
<feature type="domain" description="HTH cro/C1-type" evidence="4">
    <location>
        <begin position="11"/>
        <end position="65"/>
    </location>
</feature>
<dbReference type="AlphaFoldDB" id="A0A3N9P5T3"/>
<accession>A0A3N9P5T3</accession>
<evidence type="ECO:0000259" key="4">
    <source>
        <dbReference type="PROSITE" id="PS50943"/>
    </source>
</evidence>
<dbReference type="OrthoDB" id="9814553at2"/>
<dbReference type="SMART" id="SM00530">
    <property type="entry name" value="HTH_XRE"/>
    <property type="match status" value="1"/>
</dbReference>
<keyword evidence="1" id="KW-0805">Transcription regulation</keyword>
<dbReference type="SUPFAM" id="SSF47413">
    <property type="entry name" value="lambda repressor-like DNA-binding domains"/>
    <property type="match status" value="1"/>
</dbReference>
<dbReference type="InterPro" id="IPR010982">
    <property type="entry name" value="Lambda_DNA-bd_dom_sf"/>
</dbReference>
<dbReference type="GO" id="GO:0005829">
    <property type="term" value="C:cytosol"/>
    <property type="evidence" value="ECO:0007669"/>
    <property type="project" value="TreeGrafter"/>
</dbReference>
<gene>
    <name evidence="5" type="ORF">EH198_11215</name>
</gene>
<name>A0A3N9P5T3_9BACL</name>
<sequence>MKNIEFIGESIRILRTGKGQSQEQLALNAGVNTSYIGQIERGEKNPTIKTLEKIALALEVTLLDLLLHSNPKKGVSIQSMQILTPARIKQCLLEVLIEHTDLVTLNALKSYRHFEE</sequence>
<keyword evidence="2" id="KW-0238">DNA-binding</keyword>
<proteinExistence type="predicted"/>
<keyword evidence="3" id="KW-0804">Transcription</keyword>
<evidence type="ECO:0000313" key="6">
    <source>
        <dbReference type="Proteomes" id="UP000282529"/>
    </source>
</evidence>